<reference evidence="1 2" key="1">
    <citation type="journal article" date="2022" name="Genome Biol. Evol.">
        <title>The Spruce Budworm Genome: Reconstructing the Evolutionary History of Antifreeze Proteins.</title>
        <authorList>
            <person name="Beliveau C."/>
            <person name="Gagne P."/>
            <person name="Picq S."/>
            <person name="Vernygora O."/>
            <person name="Keeling C.I."/>
            <person name="Pinkney K."/>
            <person name="Doucet D."/>
            <person name="Wen F."/>
            <person name="Johnston J.S."/>
            <person name="Maaroufi H."/>
            <person name="Boyle B."/>
            <person name="Laroche J."/>
            <person name="Dewar K."/>
            <person name="Juretic N."/>
            <person name="Blackburn G."/>
            <person name="Nisole A."/>
            <person name="Brunet B."/>
            <person name="Brandao M."/>
            <person name="Lumley L."/>
            <person name="Duan J."/>
            <person name="Quan G."/>
            <person name="Lucarotti C.J."/>
            <person name="Roe A.D."/>
            <person name="Sperling F.A.H."/>
            <person name="Levesque R.C."/>
            <person name="Cusson M."/>
        </authorList>
    </citation>
    <scope>NUCLEOTIDE SEQUENCE [LARGE SCALE GENOMIC DNA]</scope>
    <source>
        <strain evidence="1">Glfc:IPQL:Cfum</strain>
    </source>
</reference>
<keyword evidence="2" id="KW-1185">Reference proteome</keyword>
<dbReference type="EMBL" id="CM046115">
    <property type="protein sequence ID" value="KAI8440715.1"/>
    <property type="molecule type" value="Genomic_DNA"/>
</dbReference>
<dbReference type="Proteomes" id="UP001064048">
    <property type="component" value="Chromosome 15"/>
</dbReference>
<organism evidence="1 2">
    <name type="scientific">Choristoneura fumiferana</name>
    <name type="common">Spruce budworm moth</name>
    <name type="synonym">Archips fumiferana</name>
    <dbReference type="NCBI Taxonomy" id="7141"/>
    <lineage>
        <taxon>Eukaryota</taxon>
        <taxon>Metazoa</taxon>
        <taxon>Ecdysozoa</taxon>
        <taxon>Arthropoda</taxon>
        <taxon>Hexapoda</taxon>
        <taxon>Insecta</taxon>
        <taxon>Pterygota</taxon>
        <taxon>Neoptera</taxon>
        <taxon>Endopterygota</taxon>
        <taxon>Lepidoptera</taxon>
        <taxon>Glossata</taxon>
        <taxon>Ditrysia</taxon>
        <taxon>Tortricoidea</taxon>
        <taxon>Tortricidae</taxon>
        <taxon>Tortricinae</taxon>
        <taxon>Choristoneura</taxon>
    </lineage>
</organism>
<evidence type="ECO:0000313" key="2">
    <source>
        <dbReference type="Proteomes" id="UP001064048"/>
    </source>
</evidence>
<evidence type="ECO:0000313" key="1">
    <source>
        <dbReference type="EMBL" id="KAI8440715.1"/>
    </source>
</evidence>
<comment type="caution">
    <text evidence="1">The sequence shown here is derived from an EMBL/GenBank/DDBJ whole genome shotgun (WGS) entry which is preliminary data.</text>
</comment>
<sequence>MKRPHRDATAQSISRWIKQVLAKSGVDVSIFSAHSTRHAATSTAAAAGVSIDVIRKTAGWTATSQTFAKFYNRSIIDEKGQEEREWVERRALSGSPAGRGDVGEGVSTEGRDRGCRQTKCGSDPGGSRSSGSVPVREDSVGLQGRVEPLPIDAEVITIPDDEVEQPNLPAQPRVPPCEGGRGGPTRKRSLLASLSRLLLRSLLKKAELVHLMRRQPHPGNFRSGLGASLCPPPARSPRLQVKKIEGKRIKRQGATPDGVVGADAIIEITCPITAFKTSLDEAIENKKEGKGAEVFAHMVAGEVVVRPPRLSPRAALLYLGMNVVVAVAAFVLVVVAEVPVSAQAAPLPQQS</sequence>
<name>A0ACC0KWM9_CHOFU</name>
<gene>
    <name evidence="1" type="ORF">MSG28_009058</name>
</gene>
<protein>
    <submittedName>
        <fullName evidence="1">Uncharacterized protein</fullName>
    </submittedName>
</protein>
<proteinExistence type="predicted"/>
<accession>A0ACC0KWM9</accession>